<dbReference type="Proteomes" id="UP001470586">
    <property type="component" value="Chromosome"/>
</dbReference>
<dbReference type="PANTHER" id="PTHR30614:SF20">
    <property type="entry name" value="GLUTAMINE TRANSPORT SYSTEM PERMEASE PROTEIN GLNP"/>
    <property type="match status" value="1"/>
</dbReference>
<comment type="similarity">
    <text evidence="2">Belongs to the binding-protein-dependent transport system permease family. HisMQ subfamily.</text>
</comment>
<dbReference type="CDD" id="cd06261">
    <property type="entry name" value="TM_PBP2"/>
    <property type="match status" value="1"/>
</dbReference>
<feature type="domain" description="ABC transmembrane type-1" evidence="8">
    <location>
        <begin position="105"/>
        <end position="305"/>
    </location>
</feature>
<dbReference type="Pfam" id="PF00528">
    <property type="entry name" value="BPD_transp_1"/>
    <property type="match status" value="1"/>
</dbReference>
<sequence>MNNFINFINKNSFLKNIFQKENNIKIFKIITLSISSIFLIWLHFSVFGWHFSTKTKNQIDNQIKTLEGESETRLKRVFGNNKDILSKNTTWYQIKETFPSYLEGLKTTLILAIDSLIIGFLLATLYILIKNSQSNNKIISNINKGITYFLDTLFFILKGIPVAAQAMLVFYGIGYLCKDLFEIKRLYAGLFVLVINSLANITIILMQNIKFLDKGQIEAAHSLGMKKKQVFFSIVFPQTLKRSVPFIVQQFITNIKDSSFFAIIGITELSWQAQSNMGSTFNPILPFVMISFFYLSIIIIANLLNKIFNKNIIYK</sequence>
<evidence type="ECO:0000256" key="4">
    <source>
        <dbReference type="ARBA" id="ARBA00022970"/>
    </source>
</evidence>
<feature type="transmembrane region" description="Helical" evidence="7">
    <location>
        <begin position="186"/>
        <end position="209"/>
    </location>
</feature>
<evidence type="ECO:0000313" key="9">
    <source>
        <dbReference type="EMBL" id="WZN38461.1"/>
    </source>
</evidence>
<accession>A0ABZ2YEX5</accession>
<dbReference type="PROSITE" id="PS50928">
    <property type="entry name" value="ABC_TM1"/>
    <property type="match status" value="1"/>
</dbReference>
<evidence type="ECO:0000256" key="1">
    <source>
        <dbReference type="ARBA" id="ARBA00004141"/>
    </source>
</evidence>
<feature type="transmembrane region" description="Helical" evidence="7">
    <location>
        <begin position="29"/>
        <end position="51"/>
    </location>
</feature>
<dbReference type="Gene3D" id="1.10.3720.10">
    <property type="entry name" value="MetI-like"/>
    <property type="match status" value="1"/>
</dbReference>
<feature type="transmembrane region" description="Helical" evidence="7">
    <location>
        <begin position="109"/>
        <end position="129"/>
    </location>
</feature>
<keyword evidence="10" id="KW-1185">Reference proteome</keyword>
<evidence type="ECO:0000313" key="10">
    <source>
        <dbReference type="Proteomes" id="UP001470586"/>
    </source>
</evidence>
<evidence type="ECO:0000259" key="8">
    <source>
        <dbReference type="PROSITE" id="PS50928"/>
    </source>
</evidence>
<name>A0ABZ2YEX5_9MOLU</name>
<comment type="subcellular location">
    <subcellularLocation>
        <location evidence="7">Cell membrane</location>
        <topology evidence="7">Multi-pass membrane protein</topology>
    </subcellularLocation>
    <subcellularLocation>
        <location evidence="1">Membrane</location>
        <topology evidence="1">Multi-pass membrane protein</topology>
    </subcellularLocation>
</comment>
<keyword evidence="5 7" id="KW-1133">Transmembrane helix</keyword>
<dbReference type="SUPFAM" id="SSF161098">
    <property type="entry name" value="MetI-like"/>
    <property type="match status" value="1"/>
</dbReference>
<evidence type="ECO:0000256" key="7">
    <source>
        <dbReference type="RuleBase" id="RU363032"/>
    </source>
</evidence>
<dbReference type="InterPro" id="IPR035906">
    <property type="entry name" value="MetI-like_sf"/>
</dbReference>
<dbReference type="RefSeq" id="WP_341833753.1">
    <property type="nucleotide sequence ID" value="NZ_CP128397.1"/>
</dbReference>
<keyword evidence="7" id="KW-0813">Transport</keyword>
<gene>
    <name evidence="9" type="ORF">M33023_02940</name>
</gene>
<organism evidence="9 10">
    <name type="scientific">Candidatus Phytoplasma asteris</name>
    <dbReference type="NCBI Taxonomy" id="85620"/>
    <lineage>
        <taxon>Bacteria</taxon>
        <taxon>Bacillati</taxon>
        <taxon>Mycoplasmatota</taxon>
        <taxon>Mollicutes</taxon>
        <taxon>Acholeplasmatales</taxon>
        <taxon>Acholeplasmataceae</taxon>
        <taxon>Candidatus Phytoplasma</taxon>
        <taxon>16SrI (Aster yellows group)</taxon>
    </lineage>
</organism>
<evidence type="ECO:0000256" key="3">
    <source>
        <dbReference type="ARBA" id="ARBA00022692"/>
    </source>
</evidence>
<dbReference type="InterPro" id="IPR000515">
    <property type="entry name" value="MetI-like"/>
</dbReference>
<keyword evidence="4" id="KW-0029">Amino-acid transport</keyword>
<reference evidence="9" key="1">
    <citation type="submission" date="2023-06" db="EMBL/GenBank/DDBJ databases">
        <title>Complete Genome of Candidatus Phytoplasma asteris M33.</title>
        <authorList>
            <person name="Toth R."/>
            <person name="Ilic A.-M."/>
            <person name="Huettel B."/>
            <person name="Duduk B."/>
            <person name="Kube M."/>
        </authorList>
    </citation>
    <scope>NUCLEOTIDE SEQUENCE [LARGE SCALE GENOMIC DNA]</scope>
    <source>
        <strain evidence="9">M33</strain>
    </source>
</reference>
<evidence type="ECO:0000256" key="2">
    <source>
        <dbReference type="ARBA" id="ARBA00010072"/>
    </source>
</evidence>
<feature type="transmembrane region" description="Helical" evidence="7">
    <location>
        <begin position="230"/>
        <end position="252"/>
    </location>
</feature>
<feature type="transmembrane region" description="Helical" evidence="7">
    <location>
        <begin position="284"/>
        <end position="305"/>
    </location>
</feature>
<feature type="transmembrane region" description="Helical" evidence="7">
    <location>
        <begin position="149"/>
        <end position="174"/>
    </location>
</feature>
<dbReference type="InterPro" id="IPR043429">
    <property type="entry name" value="ArtM/GltK/GlnP/TcyL/YhdX-like"/>
</dbReference>
<keyword evidence="6 7" id="KW-0472">Membrane</keyword>
<proteinExistence type="inferred from homology"/>
<protein>
    <submittedName>
        <fullName evidence="9">ABC-type amino acid transport system, permease protein</fullName>
    </submittedName>
</protein>
<evidence type="ECO:0000256" key="6">
    <source>
        <dbReference type="ARBA" id="ARBA00023136"/>
    </source>
</evidence>
<keyword evidence="3 7" id="KW-0812">Transmembrane</keyword>
<dbReference type="EMBL" id="CP128397">
    <property type="protein sequence ID" value="WZN38461.1"/>
    <property type="molecule type" value="Genomic_DNA"/>
</dbReference>
<dbReference type="PANTHER" id="PTHR30614">
    <property type="entry name" value="MEMBRANE COMPONENT OF AMINO ACID ABC TRANSPORTER"/>
    <property type="match status" value="1"/>
</dbReference>
<evidence type="ECO:0000256" key="5">
    <source>
        <dbReference type="ARBA" id="ARBA00022989"/>
    </source>
</evidence>